<dbReference type="InterPro" id="IPR009926">
    <property type="entry name" value="T3SS_YcgR_PilZN"/>
</dbReference>
<dbReference type="RefSeq" id="WP_035340127.1">
    <property type="nucleotide sequence ID" value="NZ_BAUU01000002.1"/>
</dbReference>
<feature type="domain" description="Type III secretion system flagellar brake protein YcgR PilZN" evidence="2">
    <location>
        <begin position="3"/>
        <end position="92"/>
    </location>
</feature>
<reference evidence="3" key="1">
    <citation type="journal article" date="2014" name="Genome Announc.">
        <title>Draft Genome Sequences of Three Alkaliphilic Bacillus Strains, Bacillus wakoensis JCM 9140T, Bacillus akibai JCM 9157T, and Bacillus hemicellulosilyticus JCM 9152T.</title>
        <authorList>
            <person name="Yuki M."/>
            <person name="Oshima K."/>
            <person name="Suda W."/>
            <person name="Oshida Y."/>
            <person name="Kitamura K."/>
            <person name="Iida T."/>
            <person name="Hattori M."/>
            <person name="Ohkuma M."/>
        </authorList>
    </citation>
    <scope>NUCLEOTIDE SEQUENCE [LARGE SCALE GENOMIC DNA]</scope>
    <source>
        <strain evidence="3">JCM 9152</strain>
    </source>
</reference>
<accession>W4QAC4</accession>
<dbReference type="EMBL" id="BAUU01000002">
    <property type="protein sequence ID" value="GAE28996.1"/>
    <property type="molecule type" value="Genomic_DNA"/>
</dbReference>
<dbReference type="OrthoDB" id="1951449at2"/>
<dbReference type="Pfam" id="PF07238">
    <property type="entry name" value="PilZ"/>
    <property type="match status" value="1"/>
</dbReference>
<dbReference type="Pfam" id="PF12945">
    <property type="entry name" value="PilZNR"/>
    <property type="match status" value="1"/>
</dbReference>
<evidence type="ECO:0008006" key="5">
    <source>
        <dbReference type="Google" id="ProtNLM"/>
    </source>
</evidence>
<gene>
    <name evidence="3" type="ORF">JCM9152_335</name>
</gene>
<organism evidence="3 4">
    <name type="scientific">Halalkalibacter hemicellulosilyticusJCM 9152</name>
    <dbReference type="NCBI Taxonomy" id="1236971"/>
    <lineage>
        <taxon>Bacteria</taxon>
        <taxon>Bacillati</taxon>
        <taxon>Bacillota</taxon>
        <taxon>Bacilli</taxon>
        <taxon>Bacillales</taxon>
        <taxon>Bacillaceae</taxon>
        <taxon>Halalkalibacter</taxon>
    </lineage>
</organism>
<dbReference type="STRING" id="1236971.JCM9152_335"/>
<proteinExistence type="predicted"/>
<evidence type="ECO:0000313" key="4">
    <source>
        <dbReference type="Proteomes" id="UP000018895"/>
    </source>
</evidence>
<dbReference type="GO" id="GO:0035438">
    <property type="term" value="F:cyclic-di-GMP binding"/>
    <property type="evidence" value="ECO:0007669"/>
    <property type="project" value="InterPro"/>
</dbReference>
<sequence length="222" mass="25836">MIEVGTVLILEMSNKTENQHNRKFRCRIVDYHDSHLVVDYPIDEETKKQSFFLDGTEFHATFVGKDEAVYMLSTEIVGRIKFNVPVLLLKDPGKENYIRIQRRNYVRVEEAVDVVVYPTDNRYEPLRSVTWDLSGGGCAVVLPEDHSFPERGEGKLWIALHMNSGELVYIQTLSKIIRITPIKGNIGKRVSLQFLSISKEESQMIVRYCFEKQLEQRRKNRI</sequence>
<evidence type="ECO:0000313" key="3">
    <source>
        <dbReference type="EMBL" id="GAE28996.1"/>
    </source>
</evidence>
<dbReference type="AlphaFoldDB" id="W4QAC4"/>
<comment type="caution">
    <text evidence="3">The sequence shown here is derived from an EMBL/GenBank/DDBJ whole genome shotgun (WGS) entry which is preliminary data.</text>
</comment>
<dbReference type="Proteomes" id="UP000018895">
    <property type="component" value="Unassembled WGS sequence"/>
</dbReference>
<protein>
    <recommendedName>
        <fullName evidence="5">Flagellar protein</fullName>
    </recommendedName>
</protein>
<dbReference type="Gene3D" id="2.40.10.220">
    <property type="entry name" value="predicted glycosyltransferase like domains"/>
    <property type="match status" value="1"/>
</dbReference>
<evidence type="ECO:0000259" key="1">
    <source>
        <dbReference type="Pfam" id="PF07238"/>
    </source>
</evidence>
<evidence type="ECO:0000259" key="2">
    <source>
        <dbReference type="Pfam" id="PF12945"/>
    </source>
</evidence>
<feature type="domain" description="PilZ" evidence="1">
    <location>
        <begin position="101"/>
        <end position="211"/>
    </location>
</feature>
<name>W4QAC4_9BACI</name>
<dbReference type="InterPro" id="IPR009875">
    <property type="entry name" value="PilZ_domain"/>
</dbReference>
<keyword evidence="4" id="KW-1185">Reference proteome</keyword>